<evidence type="ECO:0000259" key="14">
    <source>
        <dbReference type="PROSITE" id="PS51195"/>
    </source>
</evidence>
<dbReference type="InterPro" id="IPR011545">
    <property type="entry name" value="DEAD/DEAH_box_helicase_dom"/>
</dbReference>
<feature type="domain" description="Helicase ATP-binding" evidence="12">
    <location>
        <begin position="151"/>
        <end position="335"/>
    </location>
</feature>
<dbReference type="Pfam" id="PF00271">
    <property type="entry name" value="Helicase_C"/>
    <property type="match status" value="1"/>
</dbReference>
<protein>
    <recommendedName>
        <fullName evidence="2">RNA helicase</fullName>
        <ecNumber evidence="2">3.6.4.13</ecNumber>
    </recommendedName>
</protein>
<keyword evidence="7" id="KW-0863">Zinc-finger</keyword>
<dbReference type="InterPro" id="IPR001650">
    <property type="entry name" value="Helicase_C-like"/>
</dbReference>
<keyword evidence="5 9" id="KW-0347">Helicase</keyword>
<dbReference type="InterPro" id="IPR014001">
    <property type="entry name" value="Helicase_ATP-bd"/>
</dbReference>
<evidence type="ECO:0000256" key="9">
    <source>
        <dbReference type="RuleBase" id="RU000492"/>
    </source>
</evidence>
<organism evidence="15 16">
    <name type="scientific">Blattamonas nauphoetae</name>
    <dbReference type="NCBI Taxonomy" id="2049346"/>
    <lineage>
        <taxon>Eukaryota</taxon>
        <taxon>Metamonada</taxon>
        <taxon>Preaxostyla</taxon>
        <taxon>Oxymonadida</taxon>
        <taxon>Blattamonas</taxon>
    </lineage>
</organism>
<feature type="short sequence motif" description="Q motif" evidence="8">
    <location>
        <begin position="120"/>
        <end position="148"/>
    </location>
</feature>
<gene>
    <name evidence="15" type="ORF">BLNAU_2555</name>
</gene>
<evidence type="ECO:0000313" key="15">
    <source>
        <dbReference type="EMBL" id="KAK2962312.1"/>
    </source>
</evidence>
<dbReference type="Proteomes" id="UP001281761">
    <property type="component" value="Unassembled WGS sequence"/>
</dbReference>
<keyword evidence="4 9" id="KW-0378">Hydrolase</keyword>
<keyword evidence="6 9" id="KW-0067">ATP-binding</keyword>
<dbReference type="CDD" id="cd18787">
    <property type="entry name" value="SF2_C_DEAD"/>
    <property type="match status" value="1"/>
</dbReference>
<keyword evidence="16" id="KW-1185">Reference proteome</keyword>
<dbReference type="SMART" id="SM00343">
    <property type="entry name" value="ZnF_C2HC"/>
    <property type="match status" value="1"/>
</dbReference>
<dbReference type="InterPro" id="IPR000629">
    <property type="entry name" value="RNA-helicase_DEAD-box_CS"/>
</dbReference>
<dbReference type="Gene3D" id="4.10.60.10">
    <property type="entry name" value="Zinc finger, CCHC-type"/>
    <property type="match status" value="1"/>
</dbReference>
<dbReference type="InterPro" id="IPR027417">
    <property type="entry name" value="P-loop_NTPase"/>
</dbReference>
<evidence type="ECO:0000256" key="10">
    <source>
        <dbReference type="SAM" id="MobiDB-lite"/>
    </source>
</evidence>
<evidence type="ECO:0000256" key="6">
    <source>
        <dbReference type="ARBA" id="ARBA00022840"/>
    </source>
</evidence>
<dbReference type="PROSITE" id="PS00039">
    <property type="entry name" value="DEAD_ATP_HELICASE"/>
    <property type="match status" value="1"/>
</dbReference>
<dbReference type="Pfam" id="PF00098">
    <property type="entry name" value="zf-CCHC"/>
    <property type="match status" value="1"/>
</dbReference>
<dbReference type="Gene3D" id="3.40.50.300">
    <property type="entry name" value="P-loop containing nucleotide triphosphate hydrolases"/>
    <property type="match status" value="2"/>
</dbReference>
<dbReference type="Pfam" id="PF00270">
    <property type="entry name" value="DEAD"/>
    <property type="match status" value="1"/>
</dbReference>
<evidence type="ECO:0000259" key="11">
    <source>
        <dbReference type="PROSITE" id="PS50158"/>
    </source>
</evidence>
<keyword evidence="3 9" id="KW-0547">Nucleotide-binding</keyword>
<dbReference type="InterPro" id="IPR036875">
    <property type="entry name" value="Znf_CCHC_sf"/>
</dbReference>
<evidence type="ECO:0000259" key="13">
    <source>
        <dbReference type="PROSITE" id="PS51194"/>
    </source>
</evidence>
<dbReference type="SMART" id="SM00490">
    <property type="entry name" value="HELICc"/>
    <property type="match status" value="1"/>
</dbReference>
<dbReference type="SUPFAM" id="SSF57756">
    <property type="entry name" value="Retrovirus zinc finger-like domains"/>
    <property type="match status" value="1"/>
</dbReference>
<keyword evidence="7" id="KW-0862">Zinc</keyword>
<name>A0ABQ9YEV1_9EUKA</name>
<feature type="domain" description="Helicase C-terminal" evidence="13">
    <location>
        <begin position="346"/>
        <end position="513"/>
    </location>
</feature>
<dbReference type="SUPFAM" id="SSF52540">
    <property type="entry name" value="P-loop containing nucleoside triphosphate hydrolases"/>
    <property type="match status" value="1"/>
</dbReference>
<dbReference type="InterPro" id="IPR001878">
    <property type="entry name" value="Znf_CCHC"/>
</dbReference>
<evidence type="ECO:0000256" key="8">
    <source>
        <dbReference type="PROSITE-ProRule" id="PRU00552"/>
    </source>
</evidence>
<dbReference type="PANTHER" id="PTHR47958">
    <property type="entry name" value="ATP-DEPENDENT RNA HELICASE DBP3"/>
    <property type="match status" value="1"/>
</dbReference>
<evidence type="ECO:0000256" key="7">
    <source>
        <dbReference type="PROSITE-ProRule" id="PRU00047"/>
    </source>
</evidence>
<comment type="caution">
    <text evidence="15">The sequence shown here is derived from an EMBL/GenBank/DDBJ whole genome shotgun (WGS) entry which is preliminary data.</text>
</comment>
<evidence type="ECO:0000256" key="2">
    <source>
        <dbReference type="ARBA" id="ARBA00012552"/>
    </source>
</evidence>
<evidence type="ECO:0000313" key="16">
    <source>
        <dbReference type="Proteomes" id="UP001281761"/>
    </source>
</evidence>
<dbReference type="PROSITE" id="PS51192">
    <property type="entry name" value="HELICASE_ATP_BIND_1"/>
    <property type="match status" value="1"/>
</dbReference>
<proteinExistence type="inferred from homology"/>
<feature type="domain" description="DEAD-box RNA helicase Q" evidence="14">
    <location>
        <begin position="120"/>
        <end position="148"/>
    </location>
</feature>
<accession>A0ABQ9YEV1</accession>
<dbReference type="InterPro" id="IPR014014">
    <property type="entry name" value="RNA_helicase_DEAD_Q_motif"/>
</dbReference>
<dbReference type="EC" id="3.6.4.13" evidence="2"/>
<evidence type="ECO:0000256" key="4">
    <source>
        <dbReference type="ARBA" id="ARBA00022801"/>
    </source>
</evidence>
<dbReference type="PROSITE" id="PS51194">
    <property type="entry name" value="HELICASE_CTER"/>
    <property type="match status" value="1"/>
</dbReference>
<feature type="region of interest" description="Disordered" evidence="10">
    <location>
        <begin position="1"/>
        <end position="20"/>
    </location>
</feature>
<sequence>MSYLKRKRYEADLASEQAEKRPATLIEEHVLVKLREAENPESEAQKIRDEEDQIVENLVETTERLAPVSEKSRGIIYTDPMPSTWTPPKYLQSMPESDRERIREKYHILCDGENIPPPVLRFKDFKLPQPILDTFKKKGIKTPTPIQIQAMSCALSGRDVIGIAYTGSGKTLIFVLPAIMFSLEEQLKMPVEGGEGPFALMLCPSRELARQTYNVTMEFVDGLARGGFPKLRVLLCIGGINMEEQRDILRYGPHIVIATPGRLNEMLGRGRFSLDFCKYVVLDEADRMFDTNFDEDVRNIFDFFKYQRQTLLFSATMPKKVQEFARMSLVKPIIVNTGRAGAANMDVIQEVELVKEDAKMVYLLQALEKTGPPVLIFCENKIDVDRVNEYLLIKGVRAVSMHGGKDQTDREQSISRFKDGTADVLVATDVASKGLDFPNIRHVINYDMPREIENYIHRIGRTGRGDETGVATTFINKNSSDSVLLDLKHLLMEAKQHIPEVLKAIPDPHAELYVAAGTKGCAICGGLGHLAKDCPKWQMQTRRVLASAISSTRGEGSDW</sequence>
<dbReference type="EMBL" id="JARBJD010000011">
    <property type="protein sequence ID" value="KAK2962312.1"/>
    <property type="molecule type" value="Genomic_DNA"/>
</dbReference>
<comment type="similarity">
    <text evidence="1">Belongs to the DEAD box helicase family. DDX4/VASA subfamily.</text>
</comment>
<dbReference type="GO" id="GO:0016787">
    <property type="term" value="F:hydrolase activity"/>
    <property type="evidence" value="ECO:0007669"/>
    <property type="project" value="UniProtKB-KW"/>
</dbReference>
<evidence type="ECO:0000256" key="3">
    <source>
        <dbReference type="ARBA" id="ARBA00022741"/>
    </source>
</evidence>
<dbReference type="PROSITE" id="PS51195">
    <property type="entry name" value="Q_MOTIF"/>
    <property type="match status" value="1"/>
</dbReference>
<evidence type="ECO:0000259" key="12">
    <source>
        <dbReference type="PROSITE" id="PS51192"/>
    </source>
</evidence>
<reference evidence="15 16" key="1">
    <citation type="journal article" date="2022" name="bioRxiv">
        <title>Genomics of Preaxostyla Flagellates Illuminates Evolutionary Transitions and the Path Towards Mitochondrial Loss.</title>
        <authorList>
            <person name="Novak L.V.F."/>
            <person name="Treitli S.C."/>
            <person name="Pyrih J."/>
            <person name="Halakuc P."/>
            <person name="Pipaliya S.V."/>
            <person name="Vacek V."/>
            <person name="Brzon O."/>
            <person name="Soukal P."/>
            <person name="Eme L."/>
            <person name="Dacks J.B."/>
            <person name="Karnkowska A."/>
            <person name="Elias M."/>
            <person name="Hampl V."/>
        </authorList>
    </citation>
    <scope>NUCLEOTIDE SEQUENCE [LARGE SCALE GENOMIC DNA]</scope>
    <source>
        <strain evidence="15">NAU3</strain>
        <tissue evidence="15">Gut</tissue>
    </source>
</reference>
<keyword evidence="7" id="KW-0479">Metal-binding</keyword>
<dbReference type="GO" id="GO:0003724">
    <property type="term" value="F:RNA helicase activity"/>
    <property type="evidence" value="ECO:0007669"/>
    <property type="project" value="UniProtKB-EC"/>
</dbReference>
<evidence type="ECO:0000256" key="5">
    <source>
        <dbReference type="ARBA" id="ARBA00022806"/>
    </source>
</evidence>
<dbReference type="PROSITE" id="PS50158">
    <property type="entry name" value="ZF_CCHC"/>
    <property type="match status" value="1"/>
</dbReference>
<dbReference type="SMART" id="SM00487">
    <property type="entry name" value="DEXDc"/>
    <property type="match status" value="1"/>
</dbReference>
<evidence type="ECO:0000256" key="1">
    <source>
        <dbReference type="ARBA" id="ARBA00010132"/>
    </source>
</evidence>
<feature type="domain" description="CCHC-type" evidence="11">
    <location>
        <begin position="521"/>
        <end position="536"/>
    </location>
</feature>